<dbReference type="InterPro" id="IPR013096">
    <property type="entry name" value="Cupin_2"/>
</dbReference>
<dbReference type="CDD" id="cd00093">
    <property type="entry name" value="HTH_XRE"/>
    <property type="match status" value="1"/>
</dbReference>
<evidence type="ECO:0000256" key="2">
    <source>
        <dbReference type="SAM" id="MobiDB-lite"/>
    </source>
</evidence>
<feature type="region of interest" description="Disordered" evidence="2">
    <location>
        <begin position="1"/>
        <end position="22"/>
    </location>
</feature>
<reference evidence="4 5" key="1">
    <citation type="submission" date="2017-04" db="EMBL/GenBank/DDBJ databases">
        <title>Comparative genome analysis of Subtercola boreus.</title>
        <authorList>
            <person name="Cho Y.-J."/>
            <person name="Cho A."/>
            <person name="Kim O.-S."/>
            <person name="Lee J.-I."/>
        </authorList>
    </citation>
    <scope>NUCLEOTIDE SEQUENCE [LARGE SCALE GENOMIC DNA]</scope>
    <source>
        <strain evidence="4 5">P27479</strain>
    </source>
</reference>
<dbReference type="AlphaFoldDB" id="A0A3E0VSY2"/>
<dbReference type="PANTHER" id="PTHR46797">
    <property type="entry name" value="HTH-TYPE TRANSCRIPTIONAL REGULATOR"/>
    <property type="match status" value="1"/>
</dbReference>
<organism evidence="4 5">
    <name type="scientific">Subtercola boreus</name>
    <dbReference type="NCBI Taxonomy" id="120213"/>
    <lineage>
        <taxon>Bacteria</taxon>
        <taxon>Bacillati</taxon>
        <taxon>Actinomycetota</taxon>
        <taxon>Actinomycetes</taxon>
        <taxon>Micrococcales</taxon>
        <taxon>Microbacteriaceae</taxon>
        <taxon>Subtercola</taxon>
    </lineage>
</organism>
<gene>
    <name evidence="4" type="ORF">B7R22_14885</name>
</gene>
<dbReference type="RefSeq" id="WP_116412511.1">
    <property type="nucleotide sequence ID" value="NZ_NBXB01000040.1"/>
</dbReference>
<evidence type="ECO:0000259" key="3">
    <source>
        <dbReference type="PROSITE" id="PS50943"/>
    </source>
</evidence>
<feature type="domain" description="HTH cro/C1-type" evidence="3">
    <location>
        <begin position="24"/>
        <end position="78"/>
    </location>
</feature>
<evidence type="ECO:0000256" key="1">
    <source>
        <dbReference type="ARBA" id="ARBA00023125"/>
    </source>
</evidence>
<evidence type="ECO:0000313" key="5">
    <source>
        <dbReference type="Proteomes" id="UP000256541"/>
    </source>
</evidence>
<dbReference type="OrthoDB" id="5114244at2"/>
<dbReference type="CDD" id="cd02209">
    <property type="entry name" value="cupin_XRE_C"/>
    <property type="match status" value="1"/>
</dbReference>
<protein>
    <recommendedName>
        <fullName evidence="3">HTH cro/C1-type domain-containing protein</fullName>
    </recommendedName>
</protein>
<dbReference type="Proteomes" id="UP000256541">
    <property type="component" value="Unassembled WGS sequence"/>
</dbReference>
<dbReference type="SUPFAM" id="SSF51182">
    <property type="entry name" value="RmlC-like cupins"/>
    <property type="match status" value="1"/>
</dbReference>
<dbReference type="InterPro" id="IPR011051">
    <property type="entry name" value="RmlC_Cupin_sf"/>
</dbReference>
<dbReference type="GO" id="GO:0003700">
    <property type="term" value="F:DNA-binding transcription factor activity"/>
    <property type="evidence" value="ECO:0007669"/>
    <property type="project" value="TreeGrafter"/>
</dbReference>
<dbReference type="EMBL" id="NBXB01000040">
    <property type="protein sequence ID" value="RFA12831.1"/>
    <property type="molecule type" value="Genomic_DNA"/>
</dbReference>
<dbReference type="Gene3D" id="2.60.120.10">
    <property type="entry name" value="Jelly Rolls"/>
    <property type="match status" value="1"/>
</dbReference>
<dbReference type="SMART" id="SM00530">
    <property type="entry name" value="HTH_XRE"/>
    <property type="match status" value="1"/>
</dbReference>
<dbReference type="InterPro" id="IPR010982">
    <property type="entry name" value="Lambda_DNA-bd_dom_sf"/>
</dbReference>
<name>A0A3E0VSY2_9MICO</name>
<dbReference type="Gene3D" id="1.10.260.40">
    <property type="entry name" value="lambda repressor-like DNA-binding domains"/>
    <property type="match status" value="1"/>
</dbReference>
<dbReference type="InterPro" id="IPR050807">
    <property type="entry name" value="TransReg_Diox_bact_type"/>
</dbReference>
<keyword evidence="1" id="KW-0238">DNA-binding</keyword>
<dbReference type="Pfam" id="PF07883">
    <property type="entry name" value="Cupin_2"/>
    <property type="match status" value="1"/>
</dbReference>
<dbReference type="SUPFAM" id="SSF47413">
    <property type="entry name" value="lambda repressor-like DNA-binding domains"/>
    <property type="match status" value="1"/>
</dbReference>
<dbReference type="InterPro" id="IPR001387">
    <property type="entry name" value="Cro/C1-type_HTH"/>
</dbReference>
<dbReference type="PANTHER" id="PTHR46797:SF1">
    <property type="entry name" value="METHYLPHOSPHONATE SYNTHASE"/>
    <property type="match status" value="1"/>
</dbReference>
<proteinExistence type="predicted"/>
<dbReference type="GO" id="GO:0005829">
    <property type="term" value="C:cytosol"/>
    <property type="evidence" value="ECO:0007669"/>
    <property type="project" value="TreeGrafter"/>
</dbReference>
<dbReference type="InterPro" id="IPR014710">
    <property type="entry name" value="RmlC-like_jellyroll"/>
</dbReference>
<evidence type="ECO:0000313" key="4">
    <source>
        <dbReference type="EMBL" id="RFA12831.1"/>
    </source>
</evidence>
<dbReference type="PROSITE" id="PS50943">
    <property type="entry name" value="HTH_CROC1"/>
    <property type="match status" value="1"/>
</dbReference>
<comment type="caution">
    <text evidence="4">The sequence shown here is derived from an EMBL/GenBank/DDBJ whole genome shotgun (WGS) entry which is preliminary data.</text>
</comment>
<dbReference type="Pfam" id="PF13560">
    <property type="entry name" value="HTH_31"/>
    <property type="match status" value="1"/>
</dbReference>
<dbReference type="GO" id="GO:0003677">
    <property type="term" value="F:DNA binding"/>
    <property type="evidence" value="ECO:0007669"/>
    <property type="project" value="UniProtKB-KW"/>
</dbReference>
<sequence length="201" mass="21133">MQDAADRPPEGTAVEDGRNVGPRLREIRLESGQSLRAVAQKLGISPSALSQIETGAKLPSVNRLLAIVTALDVPLSTVFESAPTATGGVAHSVSRSGDVPLLNLGDGVTYRRLSPTPVPGLEMFESTYPPGSTGSAHSSSRLIKHGGYEVGNVSRGELTIDFENETVTLGPGDSISFHATRPHMLSNRGTEACIAIWVIAH</sequence>
<accession>A0A3E0VSY2</accession>